<feature type="transmembrane region" description="Helical" evidence="1">
    <location>
        <begin position="110"/>
        <end position="128"/>
    </location>
</feature>
<reference evidence="2" key="1">
    <citation type="submission" date="2020-02" db="EMBL/GenBank/DDBJ databases">
        <authorList>
            <person name="Meier V. D."/>
        </authorList>
    </citation>
    <scope>NUCLEOTIDE SEQUENCE</scope>
    <source>
        <strain evidence="2">AVDCRST_MAG56</strain>
    </source>
</reference>
<gene>
    <name evidence="2" type="ORF">AVDCRST_MAG56-5598</name>
</gene>
<dbReference type="EMBL" id="CADCTQ010000464">
    <property type="protein sequence ID" value="CAA9303072.1"/>
    <property type="molecule type" value="Genomic_DNA"/>
</dbReference>
<proteinExistence type="predicted"/>
<keyword evidence="1" id="KW-1133">Transmembrane helix</keyword>
<feature type="transmembrane region" description="Helical" evidence="1">
    <location>
        <begin position="64"/>
        <end position="89"/>
    </location>
</feature>
<accession>A0A6J4KF58</accession>
<dbReference type="InterPro" id="IPR018723">
    <property type="entry name" value="DUF2254_membrane"/>
</dbReference>
<name>A0A6J4KF58_9SPHI</name>
<feature type="transmembrane region" description="Helical" evidence="1">
    <location>
        <begin position="140"/>
        <end position="160"/>
    </location>
</feature>
<dbReference type="AlphaFoldDB" id="A0A6J4KF58"/>
<keyword evidence="1" id="KW-0472">Membrane</keyword>
<protein>
    <recommendedName>
        <fullName evidence="3">DUF2254 domain-containing protein</fullName>
    </recommendedName>
</protein>
<organism evidence="2">
    <name type="scientific">uncultured Cytophagales bacterium</name>
    <dbReference type="NCBI Taxonomy" id="158755"/>
    <lineage>
        <taxon>Bacteria</taxon>
        <taxon>Pseudomonadati</taxon>
        <taxon>Bacteroidota</taxon>
        <taxon>Sphingobacteriia</taxon>
        <taxon>Sphingobacteriales</taxon>
        <taxon>environmental samples</taxon>
    </lineage>
</organism>
<dbReference type="Pfam" id="PF10011">
    <property type="entry name" value="DUF2254"/>
    <property type="match status" value="1"/>
</dbReference>
<keyword evidence="1" id="KW-0812">Transmembrane</keyword>
<sequence>MNLRWRQYWQMLRESLWFVPGLMVLSAFALAWGLVTLDSGATATGTRRFSPPYDPGVDAARDMLAAIAGSMLTVAALAFSLTLAAISLVSTQYSPRVLRNFMRDEVNQFVLGYFVSVFCYCLVVQGTIRGPDEGRFVPATAVLAGLLLAFGGVAALIFFIHHIAEGLQTGTIVRTITRETREAIAEMFPLGLGEPIVDEEKAQAAFAYAAEQQGWKPVVSDQSGYLQQIDTAALMQWAIRHRAVVRLDYPVGAFVGTGTSLFSVRSGMEVPGDPPAEWPDDLMKCVALGRHRNMEQDVGFGIQQLVDIALKALSPAVNDTTTAIMAVDHLGDIGGALARSEFPSPLRSDGRHLRVLVRTGSFEEYIRLSFDLVRINARGNHAVFERLLRALALVASQAATPERKAVLREQAGLLLEFAGQTLQTAYEQKGVRELYAELQHTWQGE</sequence>
<evidence type="ECO:0000313" key="2">
    <source>
        <dbReference type="EMBL" id="CAA9303072.1"/>
    </source>
</evidence>
<evidence type="ECO:0008006" key="3">
    <source>
        <dbReference type="Google" id="ProtNLM"/>
    </source>
</evidence>
<evidence type="ECO:0000256" key="1">
    <source>
        <dbReference type="SAM" id="Phobius"/>
    </source>
</evidence>